<evidence type="ECO:0000256" key="6">
    <source>
        <dbReference type="ARBA" id="ARBA00022597"/>
    </source>
</evidence>
<keyword evidence="4 11" id="KW-0813">Transport</keyword>
<evidence type="ECO:0000256" key="8">
    <source>
        <dbReference type="ARBA" id="ARBA00022989"/>
    </source>
</evidence>
<evidence type="ECO:0000256" key="1">
    <source>
        <dbReference type="ARBA" id="ARBA00002264"/>
    </source>
</evidence>
<feature type="domain" description="ABC transmembrane type-1" evidence="12">
    <location>
        <begin position="88"/>
        <end position="279"/>
    </location>
</feature>
<organism evidence="13 14">
    <name type="scientific">Kaistia soli DSM 19436</name>
    <dbReference type="NCBI Taxonomy" id="1122133"/>
    <lineage>
        <taxon>Bacteria</taxon>
        <taxon>Pseudomonadati</taxon>
        <taxon>Pseudomonadota</taxon>
        <taxon>Alphaproteobacteria</taxon>
        <taxon>Hyphomicrobiales</taxon>
        <taxon>Kaistiaceae</taxon>
        <taxon>Kaistia</taxon>
    </lineage>
</organism>
<keyword evidence="6" id="KW-0762">Sugar transport</keyword>
<reference evidence="13 14" key="1">
    <citation type="submission" date="2016-11" db="EMBL/GenBank/DDBJ databases">
        <authorList>
            <person name="Jaros S."/>
            <person name="Januszkiewicz K."/>
            <person name="Wedrychowicz H."/>
        </authorList>
    </citation>
    <scope>NUCLEOTIDE SEQUENCE [LARGE SCALE GENOMIC DNA]</scope>
    <source>
        <strain evidence="13 14">DSM 19436</strain>
    </source>
</reference>
<comment type="similarity">
    <text evidence="3">Belongs to the binding-protein-dependent transport system permease family. MalFG subfamily.</text>
</comment>
<comment type="function">
    <text evidence="1">Part of the ABC transporter complex MalEFGK involved in maltose/maltodextrin import. Probably responsible for the translocation of the substrate across the membrane.</text>
</comment>
<dbReference type="SUPFAM" id="SSF161098">
    <property type="entry name" value="MetI-like"/>
    <property type="match status" value="1"/>
</dbReference>
<dbReference type="CDD" id="cd06261">
    <property type="entry name" value="TM_PBP2"/>
    <property type="match status" value="1"/>
</dbReference>
<accession>A0A1M5IFA5</accession>
<protein>
    <recommendedName>
        <fullName evidence="10">Maltose/maltodextrin transport system permease protein MalG</fullName>
    </recommendedName>
</protein>
<keyword evidence="9 11" id="KW-0472">Membrane</keyword>
<feature type="transmembrane region" description="Helical" evidence="11">
    <location>
        <begin position="123"/>
        <end position="150"/>
    </location>
</feature>
<evidence type="ECO:0000256" key="5">
    <source>
        <dbReference type="ARBA" id="ARBA00022475"/>
    </source>
</evidence>
<dbReference type="Gene3D" id="1.10.3720.10">
    <property type="entry name" value="MetI-like"/>
    <property type="match status" value="1"/>
</dbReference>
<evidence type="ECO:0000256" key="4">
    <source>
        <dbReference type="ARBA" id="ARBA00022448"/>
    </source>
</evidence>
<keyword evidence="14" id="KW-1185">Reference proteome</keyword>
<dbReference type="PROSITE" id="PS50928">
    <property type="entry name" value="ABC_TM1"/>
    <property type="match status" value="1"/>
</dbReference>
<dbReference type="PANTHER" id="PTHR32243:SF50">
    <property type="entry name" value="MALTOSE_MALTODEXTRIN TRANSPORT SYSTEM PERMEASE PROTEIN MALG"/>
    <property type="match status" value="1"/>
</dbReference>
<name>A0A1M5IFA5_9HYPH</name>
<feature type="transmembrane region" description="Helical" evidence="11">
    <location>
        <begin position="200"/>
        <end position="225"/>
    </location>
</feature>
<evidence type="ECO:0000256" key="2">
    <source>
        <dbReference type="ARBA" id="ARBA00004651"/>
    </source>
</evidence>
<feature type="transmembrane region" description="Helical" evidence="11">
    <location>
        <begin position="258"/>
        <end position="279"/>
    </location>
</feature>
<dbReference type="Pfam" id="PF00528">
    <property type="entry name" value="BPD_transp_1"/>
    <property type="match status" value="1"/>
</dbReference>
<dbReference type="STRING" id="1122133.SAMN02745157_3857"/>
<dbReference type="InterPro" id="IPR035906">
    <property type="entry name" value="MetI-like_sf"/>
</dbReference>
<evidence type="ECO:0000256" key="11">
    <source>
        <dbReference type="RuleBase" id="RU363032"/>
    </source>
</evidence>
<evidence type="ECO:0000313" key="14">
    <source>
        <dbReference type="Proteomes" id="UP000184485"/>
    </source>
</evidence>
<proteinExistence type="inferred from homology"/>
<evidence type="ECO:0000259" key="12">
    <source>
        <dbReference type="PROSITE" id="PS50928"/>
    </source>
</evidence>
<feature type="transmembrane region" description="Helical" evidence="11">
    <location>
        <begin position="21"/>
        <end position="49"/>
    </location>
</feature>
<gene>
    <name evidence="13" type="ORF">SAMN02745157_3857</name>
</gene>
<comment type="subcellular location">
    <subcellularLocation>
        <location evidence="2 11">Cell membrane</location>
        <topology evidence="2 11">Multi-pass membrane protein</topology>
    </subcellularLocation>
</comment>
<feature type="transmembrane region" description="Helical" evidence="11">
    <location>
        <begin position="156"/>
        <end position="179"/>
    </location>
</feature>
<evidence type="ECO:0000256" key="9">
    <source>
        <dbReference type="ARBA" id="ARBA00023136"/>
    </source>
</evidence>
<dbReference type="AlphaFoldDB" id="A0A1M5IFA5"/>
<evidence type="ECO:0000313" key="13">
    <source>
        <dbReference type="EMBL" id="SHG26503.1"/>
    </source>
</evidence>
<dbReference type="InterPro" id="IPR000515">
    <property type="entry name" value="MetI-like"/>
</dbReference>
<keyword evidence="5" id="KW-1003">Cell membrane</keyword>
<keyword evidence="7 11" id="KW-0812">Transmembrane</keyword>
<feature type="transmembrane region" description="Helical" evidence="11">
    <location>
        <begin position="87"/>
        <end position="111"/>
    </location>
</feature>
<dbReference type="Proteomes" id="UP000184485">
    <property type="component" value="Unassembled WGS sequence"/>
</dbReference>
<evidence type="ECO:0000256" key="3">
    <source>
        <dbReference type="ARBA" id="ARBA00009047"/>
    </source>
</evidence>
<dbReference type="InterPro" id="IPR050901">
    <property type="entry name" value="BP-dep_ABC_trans_perm"/>
</dbReference>
<sequence>MTDTVQDRPRIRRRRAKLRDGITPGLVIRYLVLIGTVLLTVFPLAWLVLTSLRNSADIFAVPVRVLPEAITFGQYIAVFSQYGLNGYLWNTVIVSIATVVLVILLAVPCAYAMARFRLPGAKVIVSILLIMRMIPVVALAIPLFAVFASIGLLDTLTALVMAHTASKLPVAIWLLMGFIQDLPKEIEESAQMDGASTLRIIVQIVSPLIAPGIGATAVITFLFTWNDLLLALTLSSSEASQTLPVGLTNFVSQFGIDWGAMSAAGVLMVIPTLIFVWFAQGLLVKGLVSGAVRG</sequence>
<evidence type="ECO:0000256" key="7">
    <source>
        <dbReference type="ARBA" id="ARBA00022692"/>
    </source>
</evidence>
<dbReference type="EMBL" id="FQUP01000004">
    <property type="protein sequence ID" value="SHG26503.1"/>
    <property type="molecule type" value="Genomic_DNA"/>
</dbReference>
<dbReference type="GO" id="GO:0055085">
    <property type="term" value="P:transmembrane transport"/>
    <property type="evidence" value="ECO:0007669"/>
    <property type="project" value="InterPro"/>
</dbReference>
<dbReference type="RefSeq" id="WP_073056058.1">
    <property type="nucleotide sequence ID" value="NZ_FQUP01000004.1"/>
</dbReference>
<dbReference type="GO" id="GO:0005886">
    <property type="term" value="C:plasma membrane"/>
    <property type="evidence" value="ECO:0007669"/>
    <property type="project" value="UniProtKB-SubCell"/>
</dbReference>
<keyword evidence="8 11" id="KW-1133">Transmembrane helix</keyword>
<dbReference type="PANTHER" id="PTHR32243">
    <property type="entry name" value="MALTOSE TRANSPORT SYSTEM PERMEASE-RELATED"/>
    <property type="match status" value="1"/>
</dbReference>
<evidence type="ECO:0000256" key="10">
    <source>
        <dbReference type="ARBA" id="ARBA00041109"/>
    </source>
</evidence>